<dbReference type="Pfam" id="PF22998">
    <property type="entry name" value="GNAT_LYC1-like"/>
    <property type="match status" value="1"/>
</dbReference>
<proteinExistence type="predicted"/>
<feature type="signal peptide" evidence="1">
    <location>
        <begin position="1"/>
        <end position="20"/>
    </location>
</feature>
<evidence type="ECO:0000256" key="1">
    <source>
        <dbReference type="SAM" id="SignalP"/>
    </source>
</evidence>
<reference evidence="3" key="1">
    <citation type="submission" date="2020-07" db="EMBL/GenBank/DDBJ databases">
        <authorList>
            <person name="Nieuwenhuis M."/>
            <person name="Van De Peppel L.J.J."/>
        </authorList>
    </citation>
    <scope>NUCLEOTIDE SEQUENCE</scope>
    <source>
        <strain evidence="3">AP01</strain>
        <tissue evidence="3">Mycelium</tissue>
    </source>
</reference>
<name>A0A9P7G9F6_9AGAR</name>
<evidence type="ECO:0000313" key="4">
    <source>
        <dbReference type="Proteomes" id="UP000775547"/>
    </source>
</evidence>
<dbReference type="PANTHER" id="PTHR34815">
    <property type="entry name" value="LYSINE ACETYLTRANSFERASE"/>
    <property type="match status" value="1"/>
</dbReference>
<dbReference type="OrthoDB" id="2020070at2759"/>
<accession>A0A9P7G9F6</accession>
<comment type="caution">
    <text evidence="3">The sequence shown here is derived from an EMBL/GenBank/DDBJ whole genome shotgun (WGS) entry which is preliminary data.</text>
</comment>
<organism evidence="3 4">
    <name type="scientific">Asterophora parasitica</name>
    <dbReference type="NCBI Taxonomy" id="117018"/>
    <lineage>
        <taxon>Eukaryota</taxon>
        <taxon>Fungi</taxon>
        <taxon>Dikarya</taxon>
        <taxon>Basidiomycota</taxon>
        <taxon>Agaricomycotina</taxon>
        <taxon>Agaricomycetes</taxon>
        <taxon>Agaricomycetidae</taxon>
        <taxon>Agaricales</taxon>
        <taxon>Tricholomatineae</taxon>
        <taxon>Lyophyllaceae</taxon>
        <taxon>Asterophora</taxon>
    </lineage>
</organism>
<gene>
    <name evidence="3" type="ORF">DXG03_001566</name>
</gene>
<dbReference type="AlphaFoldDB" id="A0A9P7G9F6"/>
<feature type="chain" id="PRO_5040475632" description="LYC1 C-terminal domain-containing protein" evidence="1">
    <location>
        <begin position="21"/>
        <end position="403"/>
    </location>
</feature>
<dbReference type="PANTHER" id="PTHR34815:SF2">
    <property type="entry name" value="N-ACETYLTRANSFERASE DOMAIN-CONTAINING PROTEIN"/>
    <property type="match status" value="1"/>
</dbReference>
<feature type="domain" description="LYC1 C-terminal" evidence="2">
    <location>
        <begin position="199"/>
        <end position="385"/>
    </location>
</feature>
<keyword evidence="4" id="KW-1185">Reference proteome</keyword>
<protein>
    <recommendedName>
        <fullName evidence="2">LYC1 C-terminal domain-containing protein</fullName>
    </recommendedName>
</protein>
<sequence length="403" mass="45842">MTIALSSLSLFVATSEQVAASRRRTYVNWGKGMTEEEYLARDAFTDKHENAQNGRLITWVLAPRDNPTSVEAFVSSCETFRREGLVWQQSSLKDSPRNETGYGIASVFTPSSLRGNGYARHMMRLLHWVISDEKFLPKDFPEAWGTPPSRVARAGDGWFSALWSDVGPEFYKRCGPTFDQEGWVVRDAVSTIWDVPHESPNSDDEAAPGWTWLDEAEVLALWEKDADHIASNLNLPDNFQASFVFLPNKGVAAFQHRRNQHFLDQLVPRNEHWGIKAEPSTSEALPSTFATWTLDARGPGPKTLLITRVGSRPEDFGKLFEQVAKAARRQGMEKIEIYNLPEYLQSVVGLGMTSPRDEHLSAFKWYGEEKPSQVAWLLNERFVFCNSDDLFADNLRCYRYCWC</sequence>
<dbReference type="EMBL" id="JABCKV010000134">
    <property type="protein sequence ID" value="KAG5643102.1"/>
    <property type="molecule type" value="Genomic_DNA"/>
</dbReference>
<evidence type="ECO:0000259" key="2">
    <source>
        <dbReference type="Pfam" id="PF22998"/>
    </source>
</evidence>
<reference evidence="3" key="2">
    <citation type="submission" date="2021-10" db="EMBL/GenBank/DDBJ databases">
        <title>Phylogenomics reveals ancestral predisposition of the termite-cultivated fungus Termitomyces towards a domesticated lifestyle.</title>
        <authorList>
            <person name="Auxier B."/>
            <person name="Grum-Grzhimaylo A."/>
            <person name="Cardenas M.E."/>
            <person name="Lodge J.D."/>
            <person name="Laessoe T."/>
            <person name="Pedersen O."/>
            <person name="Smith M.E."/>
            <person name="Kuyper T.W."/>
            <person name="Franco-Molano E.A."/>
            <person name="Baroni T.J."/>
            <person name="Aanen D.K."/>
        </authorList>
    </citation>
    <scope>NUCLEOTIDE SEQUENCE</scope>
    <source>
        <strain evidence="3">AP01</strain>
        <tissue evidence="3">Mycelium</tissue>
    </source>
</reference>
<dbReference type="InterPro" id="IPR053013">
    <property type="entry name" value="LAT"/>
</dbReference>
<evidence type="ECO:0000313" key="3">
    <source>
        <dbReference type="EMBL" id="KAG5643102.1"/>
    </source>
</evidence>
<dbReference type="Gene3D" id="3.40.630.30">
    <property type="match status" value="1"/>
</dbReference>
<dbReference type="Proteomes" id="UP000775547">
    <property type="component" value="Unassembled WGS sequence"/>
</dbReference>
<keyword evidence="1" id="KW-0732">Signal</keyword>
<dbReference type="InterPro" id="IPR055100">
    <property type="entry name" value="GNAT_LYC1-like"/>
</dbReference>